<dbReference type="AlphaFoldDB" id="A0AAX4KNS0"/>
<dbReference type="PANTHER" id="PTHR37534">
    <property type="entry name" value="TRANSCRIPTIONAL ACTIVATOR PROTEIN UGA3"/>
    <property type="match status" value="1"/>
</dbReference>
<proteinExistence type="predicted"/>
<reference evidence="3 4" key="1">
    <citation type="submission" date="2024-01" db="EMBL/GenBank/DDBJ databases">
        <title>Comparative genomics of Cryptococcus and Kwoniella reveals pathogenesis evolution and contrasting modes of karyotype evolution via chromosome fusion or intercentromeric recombination.</title>
        <authorList>
            <person name="Coelho M.A."/>
            <person name="David-Palma M."/>
            <person name="Shea T."/>
            <person name="Bowers K."/>
            <person name="McGinley-Smith S."/>
            <person name="Mohammad A.W."/>
            <person name="Gnirke A."/>
            <person name="Yurkov A.M."/>
            <person name="Nowrousian M."/>
            <person name="Sun S."/>
            <person name="Cuomo C.A."/>
            <person name="Heitman J."/>
        </authorList>
    </citation>
    <scope>NUCLEOTIDE SEQUENCE [LARGE SCALE GENOMIC DNA]</scope>
    <source>
        <strain evidence="3 4">PYCC6329</strain>
    </source>
</reference>
<organism evidence="3 4">
    <name type="scientific">Kwoniella europaea PYCC6329</name>
    <dbReference type="NCBI Taxonomy" id="1423913"/>
    <lineage>
        <taxon>Eukaryota</taxon>
        <taxon>Fungi</taxon>
        <taxon>Dikarya</taxon>
        <taxon>Basidiomycota</taxon>
        <taxon>Agaricomycotina</taxon>
        <taxon>Tremellomycetes</taxon>
        <taxon>Tremellales</taxon>
        <taxon>Cryptococcaceae</taxon>
        <taxon>Kwoniella</taxon>
    </lineage>
</organism>
<dbReference type="GeneID" id="91104347"/>
<accession>A0AAX4KNS0</accession>
<evidence type="ECO:0000313" key="3">
    <source>
        <dbReference type="EMBL" id="WWD07447.1"/>
    </source>
</evidence>
<evidence type="ECO:0000313" key="4">
    <source>
        <dbReference type="Proteomes" id="UP001358614"/>
    </source>
</evidence>
<keyword evidence="1" id="KW-0539">Nucleus</keyword>
<dbReference type="KEGG" id="ker:91104347"/>
<feature type="region of interest" description="Disordered" evidence="2">
    <location>
        <begin position="1"/>
        <end position="20"/>
    </location>
</feature>
<dbReference type="PANTHER" id="PTHR37534:SF20">
    <property type="entry name" value="PRO1A C6 ZINK-FINGER PROTEIN"/>
    <property type="match status" value="1"/>
</dbReference>
<evidence type="ECO:0000256" key="2">
    <source>
        <dbReference type="SAM" id="MobiDB-lite"/>
    </source>
</evidence>
<dbReference type="RefSeq" id="XP_066085414.1">
    <property type="nucleotide sequence ID" value="XM_066229317.1"/>
</dbReference>
<name>A0AAX4KNS0_9TREE</name>
<evidence type="ECO:0000256" key="1">
    <source>
        <dbReference type="ARBA" id="ARBA00023242"/>
    </source>
</evidence>
<keyword evidence="4" id="KW-1185">Reference proteome</keyword>
<sequence length="502" mass="56156">MTSMTVPLNSPVTLQPSNDPSHLPLGDIDWSNFTSDLAPGLTIGTYPLDFLSMQMPDWLVNFELPATTAYVEPLNSQAYTETTLNGTLTDVTSRTPYERQMEILQRPDELAVYFPTEEQRQIFHHFVNETAPDLLVIPAVGANNPWLAYLSPLAIGQPSGQDVSHDAFRASLLSLASFDIGMKMNAALKHSQNNAMYKLSETQRGLAMQLLDLGANMNAGKNDLGAADLIVAAALVLAIRDRLAGSQEWEGPLDHGVQAIAAQDGPAAYLGKNPQVERRFLLEQMACVELLDGLQDHLALVYGWDRPALQLCARAMIIWDEARQLDNLERDNANFSYPAVDNYIRMRKSALSLQSVQLLDQIKLVRNRPWPLTQSTRAMRGITILLLALEIALMADPLGLEVDVNDEKVQSKVRVVLNTVEEAISQGSYSGFLLPLIWMAVCAVSENKQRVERLFARLQPHYRIDADLMERLAKFDWSAYVLEDTDKWEEIMKITKTYVPIF</sequence>
<dbReference type="EMBL" id="CP144089">
    <property type="protein sequence ID" value="WWD07447.1"/>
    <property type="molecule type" value="Genomic_DNA"/>
</dbReference>
<evidence type="ECO:0008006" key="5">
    <source>
        <dbReference type="Google" id="ProtNLM"/>
    </source>
</evidence>
<dbReference type="Proteomes" id="UP001358614">
    <property type="component" value="Chromosome 1"/>
</dbReference>
<protein>
    <recommendedName>
        <fullName evidence="5">Transcription factor domain-containing protein</fullName>
    </recommendedName>
</protein>
<gene>
    <name evidence="3" type="ORF">V865_005546</name>
</gene>